<reference evidence="4" key="1">
    <citation type="journal article" date="2023" name="BMC Genomics">
        <title>Chromosome-level genome assemblies of Cutaneotrichosporon spp. (Trichosporonales, Basidiomycota) reveal imbalanced evolution between nucleotide sequences and chromosome synteny.</title>
        <authorList>
            <person name="Kobayashi Y."/>
            <person name="Kayamori A."/>
            <person name="Aoki K."/>
            <person name="Shiwa Y."/>
            <person name="Matsutani M."/>
            <person name="Fujita N."/>
            <person name="Sugita T."/>
            <person name="Iwasaki W."/>
            <person name="Tanaka N."/>
            <person name="Takashima M."/>
        </authorList>
    </citation>
    <scope>NUCLEOTIDE SEQUENCE</scope>
    <source>
        <strain evidence="4">HIS016</strain>
    </source>
</reference>
<evidence type="ECO:0000256" key="2">
    <source>
        <dbReference type="SAM" id="Phobius"/>
    </source>
</evidence>
<feature type="region of interest" description="Disordered" evidence="1">
    <location>
        <begin position="146"/>
        <end position="181"/>
    </location>
</feature>
<gene>
    <name evidence="4" type="ORF">CspeluHIS016_0602140</name>
</gene>
<evidence type="ECO:0000313" key="5">
    <source>
        <dbReference type="Proteomes" id="UP001222932"/>
    </source>
</evidence>
<organism evidence="4 5">
    <name type="scientific">Cutaneotrichosporon spelunceum</name>
    <dbReference type="NCBI Taxonomy" id="1672016"/>
    <lineage>
        <taxon>Eukaryota</taxon>
        <taxon>Fungi</taxon>
        <taxon>Dikarya</taxon>
        <taxon>Basidiomycota</taxon>
        <taxon>Agaricomycotina</taxon>
        <taxon>Tremellomycetes</taxon>
        <taxon>Trichosporonales</taxon>
        <taxon>Trichosporonaceae</taxon>
        <taxon>Cutaneotrichosporon</taxon>
    </lineage>
</organism>
<dbReference type="EMBL" id="BTCM01000006">
    <property type="protein sequence ID" value="GMK58772.1"/>
    <property type="molecule type" value="Genomic_DNA"/>
</dbReference>
<keyword evidence="3" id="KW-0732">Signal</keyword>
<evidence type="ECO:0000313" key="4">
    <source>
        <dbReference type="EMBL" id="GMK58772.1"/>
    </source>
</evidence>
<keyword evidence="5" id="KW-1185">Reference proteome</keyword>
<feature type="chain" id="PRO_5041906163" evidence="3">
    <location>
        <begin position="17"/>
        <end position="291"/>
    </location>
</feature>
<proteinExistence type="predicted"/>
<keyword evidence="2" id="KW-0812">Transmembrane</keyword>
<reference evidence="4" key="2">
    <citation type="submission" date="2023-06" db="EMBL/GenBank/DDBJ databases">
        <authorList>
            <person name="Kobayashi Y."/>
            <person name="Kayamori A."/>
            <person name="Aoki K."/>
            <person name="Shiwa Y."/>
            <person name="Fujita N."/>
            <person name="Sugita T."/>
            <person name="Iwasaki W."/>
            <person name="Tanaka N."/>
            <person name="Takashima M."/>
        </authorList>
    </citation>
    <scope>NUCLEOTIDE SEQUENCE</scope>
    <source>
        <strain evidence="4">HIS016</strain>
    </source>
</reference>
<feature type="compositionally biased region" description="Basic residues" evidence="1">
    <location>
        <begin position="163"/>
        <end position="179"/>
    </location>
</feature>
<keyword evidence="2" id="KW-0472">Membrane</keyword>
<feature type="compositionally biased region" description="Basic and acidic residues" evidence="1">
    <location>
        <begin position="152"/>
        <end position="162"/>
    </location>
</feature>
<protein>
    <submittedName>
        <fullName evidence="4">Uncharacterized protein</fullName>
    </submittedName>
</protein>
<dbReference type="AlphaFoldDB" id="A0AAD3TXM0"/>
<evidence type="ECO:0000256" key="3">
    <source>
        <dbReference type="SAM" id="SignalP"/>
    </source>
</evidence>
<evidence type="ECO:0000256" key="1">
    <source>
        <dbReference type="SAM" id="MobiDB-lite"/>
    </source>
</evidence>
<feature type="signal peptide" evidence="3">
    <location>
        <begin position="1"/>
        <end position="16"/>
    </location>
</feature>
<dbReference type="Proteomes" id="UP001222932">
    <property type="component" value="Unassembled WGS sequence"/>
</dbReference>
<comment type="caution">
    <text evidence="4">The sequence shown here is derived from an EMBL/GenBank/DDBJ whole genome shotgun (WGS) entry which is preliminary data.</text>
</comment>
<keyword evidence="2" id="KW-1133">Transmembrane helix</keyword>
<name>A0AAD3TXM0_9TREE</name>
<feature type="transmembrane region" description="Helical" evidence="2">
    <location>
        <begin position="204"/>
        <end position="227"/>
    </location>
</feature>
<sequence length="291" mass="32017">MKLSIAILALAAGAHAFNVPPENDVDFIHFRIGHTGVARDLAERDAAPVADAVEIDARTPHWGERRSCHGRHGRQNKNGFLSSLLARLGLSPDATGAVSKHNIAGPPKGDYFMHGDHKVHIAEGAPLNRFVIVHGALRPQEAWWAQEEEGERQEGERESEHRHKEHKHKHGKDKHHKGKEHSLKASGHKLCDALSQLPPALRGFVVGALIGSVLQVVFSLVFLAVRLRRRKSCEARRVRRAERKEARKAAKAAYKANKAAKKSKAAEAGFDVEEALPSHADGETDALVVRQ</sequence>
<accession>A0AAD3TXM0</accession>